<reference evidence="17 18" key="1">
    <citation type="submission" date="2019-06" db="EMBL/GenBank/DDBJ databases">
        <title>Phylogeography and genetic diversity of Francisella tularensis subsp. holarctica in France (1947-2018).</title>
        <authorList>
            <person name="Kevin M."/>
            <person name="Madani N."/>
            <person name="Maurin M."/>
        </authorList>
    </citation>
    <scope>NUCLEOTIDE SEQUENCE [LARGE SCALE GENOMIC DNA]</scope>
    <source>
        <strain evidence="17 18">ATCC 15482</strain>
    </source>
</reference>
<dbReference type="GO" id="GO:0005737">
    <property type="term" value="C:cytoplasm"/>
    <property type="evidence" value="ECO:0007669"/>
    <property type="project" value="UniProtKB-ARBA"/>
</dbReference>
<sequence>MFWRVMKVVEISHPMVKHKLGLMRAASISTQEFRRLTKEITSLLTYEVTAGFELEKTEILGWQGENIEIDQIKGKKLTVVPILRAGLGMMDGVFEHVPAAKVSMVGMYRDEKTAKPVAYFAKLCDKLDERVALIVDPMLATGGSMIATVSLLKKAGSKDIKIITLVSAPEGIDALAKAHPDVELYTASIDSHLNDKKYIIPGLGDAGDKIFGTK</sequence>
<dbReference type="EMBL" id="VJEZ01000013">
    <property type="protein sequence ID" value="MWZ40620.1"/>
    <property type="molecule type" value="Genomic_DNA"/>
</dbReference>
<accession>A0A3N4A592</accession>
<dbReference type="PANTHER" id="PTHR32315">
    <property type="entry name" value="ADENINE PHOSPHORIBOSYLTRANSFERASE"/>
    <property type="match status" value="1"/>
</dbReference>
<keyword evidence="9 15" id="KW-0342">GTP-binding</keyword>
<evidence type="ECO:0000256" key="11">
    <source>
        <dbReference type="ARBA" id="ARBA00052919"/>
    </source>
</evidence>
<feature type="binding site" evidence="15">
    <location>
        <begin position="204"/>
        <end position="206"/>
    </location>
    <ligand>
        <name>uracil</name>
        <dbReference type="ChEBI" id="CHEBI:17568"/>
    </ligand>
</feature>
<dbReference type="Pfam" id="PF14681">
    <property type="entry name" value="UPRTase"/>
    <property type="match status" value="1"/>
</dbReference>
<dbReference type="GO" id="GO:0005525">
    <property type="term" value="F:GTP binding"/>
    <property type="evidence" value="ECO:0007669"/>
    <property type="project" value="UniProtKB-KW"/>
</dbReference>
<dbReference type="NCBIfam" id="NF001097">
    <property type="entry name" value="PRK00129.1"/>
    <property type="match status" value="1"/>
</dbReference>
<name>A0A3N4A592_FRATU</name>
<evidence type="ECO:0000256" key="9">
    <source>
        <dbReference type="ARBA" id="ARBA00023134"/>
    </source>
</evidence>
<feature type="binding site" evidence="15">
    <location>
        <position position="109"/>
    </location>
    <ligand>
        <name>5-phospho-alpha-D-ribose 1-diphosphate</name>
        <dbReference type="ChEBI" id="CHEBI:58017"/>
    </ligand>
</feature>
<comment type="similarity">
    <text evidence="2 15">Belongs to the UPRTase family.</text>
</comment>
<dbReference type="InterPro" id="IPR005765">
    <property type="entry name" value="UPRT"/>
</dbReference>
<comment type="activity regulation">
    <text evidence="15">Allosterically activated by GTP.</text>
</comment>
<evidence type="ECO:0000256" key="8">
    <source>
        <dbReference type="ARBA" id="ARBA00022842"/>
    </source>
</evidence>
<evidence type="ECO:0000256" key="7">
    <source>
        <dbReference type="ARBA" id="ARBA00022741"/>
    </source>
</evidence>
<evidence type="ECO:0000256" key="1">
    <source>
        <dbReference type="ARBA" id="ARBA00005180"/>
    </source>
</evidence>
<evidence type="ECO:0000256" key="2">
    <source>
        <dbReference type="ARBA" id="ARBA00009516"/>
    </source>
</evidence>
<keyword evidence="8 15" id="KW-0460">Magnesium</keyword>
<comment type="catalytic activity">
    <reaction evidence="11 15">
        <text>UMP + diphosphate = 5-phospho-alpha-D-ribose 1-diphosphate + uracil</text>
        <dbReference type="Rhea" id="RHEA:13017"/>
        <dbReference type="ChEBI" id="CHEBI:17568"/>
        <dbReference type="ChEBI" id="CHEBI:33019"/>
        <dbReference type="ChEBI" id="CHEBI:57865"/>
        <dbReference type="ChEBI" id="CHEBI:58017"/>
        <dbReference type="EC" id="2.4.2.9"/>
    </reaction>
</comment>
<dbReference type="CDD" id="cd06223">
    <property type="entry name" value="PRTases_typeI"/>
    <property type="match status" value="1"/>
</dbReference>
<dbReference type="NCBIfam" id="TIGR01091">
    <property type="entry name" value="upp"/>
    <property type="match status" value="1"/>
</dbReference>
<organism evidence="17 18">
    <name type="scientific">Francisella tularensis</name>
    <dbReference type="NCBI Taxonomy" id="263"/>
    <lineage>
        <taxon>Bacteria</taxon>
        <taxon>Pseudomonadati</taxon>
        <taxon>Pseudomonadota</taxon>
        <taxon>Gammaproteobacteria</taxon>
        <taxon>Thiotrichales</taxon>
        <taxon>Francisellaceae</taxon>
        <taxon>Francisella</taxon>
    </lineage>
</organism>
<dbReference type="InterPro" id="IPR034332">
    <property type="entry name" value="Upp_B"/>
</dbReference>
<dbReference type="Gene3D" id="3.40.50.2020">
    <property type="match status" value="1"/>
</dbReference>
<dbReference type="SUPFAM" id="SSF53271">
    <property type="entry name" value="PRTase-like"/>
    <property type="match status" value="1"/>
</dbReference>
<dbReference type="GO" id="GO:0000287">
    <property type="term" value="F:magnesium ion binding"/>
    <property type="evidence" value="ECO:0007669"/>
    <property type="project" value="UniProtKB-UniRule"/>
</dbReference>
<comment type="caution">
    <text evidence="17">The sequence shown here is derived from an EMBL/GenBank/DDBJ whole genome shotgun (WGS) entry which is preliminary data.</text>
</comment>
<dbReference type="EC" id="2.4.2.9" evidence="3 15"/>
<evidence type="ECO:0000256" key="10">
    <source>
        <dbReference type="ARBA" id="ARBA00031082"/>
    </source>
</evidence>
<dbReference type="Proteomes" id="UP000469081">
    <property type="component" value="Unassembled WGS sequence"/>
</dbReference>
<dbReference type="HAMAP" id="MF_01218_B">
    <property type="entry name" value="Upp_B"/>
    <property type="match status" value="1"/>
</dbReference>
<evidence type="ECO:0000313" key="18">
    <source>
        <dbReference type="Proteomes" id="UP000469081"/>
    </source>
</evidence>
<evidence type="ECO:0000256" key="3">
    <source>
        <dbReference type="ARBA" id="ARBA00011894"/>
    </source>
</evidence>
<dbReference type="InterPro" id="IPR000836">
    <property type="entry name" value="PRTase_dom"/>
</dbReference>
<feature type="binding site" evidence="15">
    <location>
        <position position="199"/>
    </location>
    <ligand>
        <name>uracil</name>
        <dbReference type="ChEBI" id="CHEBI:17568"/>
    </ligand>
</feature>
<evidence type="ECO:0000256" key="15">
    <source>
        <dbReference type="HAMAP-Rule" id="MF_01218"/>
    </source>
</evidence>
<comment type="pathway">
    <text evidence="1 15">Pyrimidine metabolism; UMP biosynthesis via salvage pathway; UMP from uracil: step 1/1.</text>
</comment>
<feature type="binding site" evidence="15">
    <location>
        <position position="84"/>
    </location>
    <ligand>
        <name>5-phospho-alpha-D-ribose 1-diphosphate</name>
        <dbReference type="ChEBI" id="CHEBI:58017"/>
    </ligand>
</feature>
<evidence type="ECO:0000313" key="17">
    <source>
        <dbReference type="EMBL" id="MWZ40620.1"/>
    </source>
</evidence>
<evidence type="ECO:0000256" key="13">
    <source>
        <dbReference type="ARBA" id="ARBA00072146"/>
    </source>
</evidence>
<comment type="function">
    <text evidence="12 15">Catalyzes the conversion of uracil and 5-phospho-alpha-D-ribose 1-diphosphate (PRPP) to UMP and diphosphate.</text>
</comment>
<dbReference type="InterPro" id="IPR050054">
    <property type="entry name" value="UPRTase/APRTase"/>
</dbReference>
<dbReference type="AlphaFoldDB" id="A0A3N4A592"/>
<dbReference type="UniPathway" id="UPA00574">
    <property type="reaction ID" value="UER00636"/>
</dbReference>
<dbReference type="FunFam" id="3.40.50.2020:FF:000003">
    <property type="entry name" value="Uracil phosphoribosyltransferase"/>
    <property type="match status" value="1"/>
</dbReference>
<dbReference type="OMA" id="KHKIGLM"/>
<dbReference type="InterPro" id="IPR029057">
    <property type="entry name" value="PRTase-like"/>
</dbReference>
<feature type="binding site" evidence="15">
    <location>
        <begin position="136"/>
        <end position="144"/>
    </location>
    <ligand>
        <name>5-phospho-alpha-D-ribose 1-diphosphate</name>
        <dbReference type="ChEBI" id="CHEBI:58017"/>
    </ligand>
</feature>
<evidence type="ECO:0000256" key="5">
    <source>
        <dbReference type="ARBA" id="ARBA00022676"/>
    </source>
</evidence>
<evidence type="ECO:0000256" key="12">
    <source>
        <dbReference type="ARBA" id="ARBA00056901"/>
    </source>
</evidence>
<dbReference type="GO" id="GO:0004845">
    <property type="term" value="F:uracil phosphoribosyltransferase activity"/>
    <property type="evidence" value="ECO:0007669"/>
    <property type="project" value="UniProtKB-UniRule"/>
</dbReference>
<dbReference type="GO" id="GO:0006223">
    <property type="term" value="P:uracil salvage"/>
    <property type="evidence" value="ECO:0007669"/>
    <property type="project" value="InterPro"/>
</dbReference>
<protein>
    <recommendedName>
        <fullName evidence="13 15">Uracil phosphoribosyltransferase</fullName>
        <ecNumber evidence="3 15">2.4.2.9</ecNumber>
    </recommendedName>
    <alternativeName>
        <fullName evidence="10 15">UMP pyrophosphorylase</fullName>
    </alternativeName>
    <alternativeName>
        <fullName evidence="14 15">UPRTase</fullName>
    </alternativeName>
</protein>
<feature type="domain" description="Phosphoribosyltransferase" evidence="16">
    <location>
        <begin position="12"/>
        <end position="213"/>
    </location>
</feature>
<keyword evidence="5 15" id="KW-0328">Glycosyltransferase</keyword>
<proteinExistence type="inferred from homology"/>
<evidence type="ECO:0000256" key="4">
    <source>
        <dbReference type="ARBA" id="ARBA00022533"/>
    </source>
</evidence>
<dbReference type="PANTHER" id="PTHR32315:SF4">
    <property type="entry name" value="URACIL PHOSPHORIBOSYLTRANSFERASE, CHLOROPLASTIC"/>
    <property type="match status" value="1"/>
</dbReference>
<evidence type="ECO:0000256" key="6">
    <source>
        <dbReference type="ARBA" id="ARBA00022679"/>
    </source>
</evidence>
<evidence type="ECO:0000259" key="16">
    <source>
        <dbReference type="Pfam" id="PF14681"/>
    </source>
</evidence>
<evidence type="ECO:0000256" key="14">
    <source>
        <dbReference type="ARBA" id="ARBA00079807"/>
    </source>
</evidence>
<keyword evidence="7 15" id="KW-0547">Nucleotide-binding</keyword>
<gene>
    <name evidence="15" type="primary">upp</name>
    <name evidence="17" type="ORF">FNC33_08765</name>
</gene>
<feature type="binding site" evidence="15">
    <location>
        <position position="205"/>
    </location>
    <ligand>
        <name>5-phospho-alpha-D-ribose 1-diphosphate</name>
        <dbReference type="ChEBI" id="CHEBI:58017"/>
    </ligand>
</feature>
<comment type="cofactor">
    <cofactor evidence="15">
        <name>Mg(2+)</name>
        <dbReference type="ChEBI" id="CHEBI:18420"/>
    </cofactor>
    <text evidence="15">Binds 1 Mg(2+) ion per subunit. The magnesium is bound as Mg-PRPP.</text>
</comment>
<keyword evidence="6 15" id="KW-0808">Transferase</keyword>
<dbReference type="GO" id="GO:0044206">
    <property type="term" value="P:UMP salvage"/>
    <property type="evidence" value="ECO:0007669"/>
    <property type="project" value="UniProtKB-UniRule"/>
</dbReference>
<keyword evidence="4 15" id="KW-0021">Allosteric enzyme</keyword>